<keyword evidence="5" id="KW-1185">Reference proteome</keyword>
<dbReference type="InterPro" id="IPR025312">
    <property type="entry name" value="DUF4216"/>
</dbReference>
<evidence type="ECO:0000259" key="3">
    <source>
        <dbReference type="Pfam" id="PF13960"/>
    </source>
</evidence>
<feature type="domain" description="DUF4218" evidence="3">
    <location>
        <begin position="788"/>
        <end position="880"/>
    </location>
</feature>
<feature type="compositionally biased region" description="Acidic residues" evidence="1">
    <location>
        <begin position="630"/>
        <end position="641"/>
    </location>
</feature>
<feature type="domain" description="DUF4216" evidence="2">
    <location>
        <begin position="982"/>
        <end position="1058"/>
    </location>
</feature>
<feature type="region of interest" description="Disordered" evidence="1">
    <location>
        <begin position="614"/>
        <end position="641"/>
    </location>
</feature>
<dbReference type="EMBL" id="JAHUZN010000010">
    <property type="protein sequence ID" value="KAG8481555.1"/>
    <property type="molecule type" value="Genomic_DNA"/>
</dbReference>
<evidence type="ECO:0000259" key="2">
    <source>
        <dbReference type="Pfam" id="PF13952"/>
    </source>
</evidence>
<dbReference type="OrthoDB" id="1430750at2759"/>
<feature type="region of interest" description="Disordered" evidence="1">
    <location>
        <begin position="1"/>
        <end position="30"/>
    </location>
</feature>
<evidence type="ECO:0000256" key="1">
    <source>
        <dbReference type="SAM" id="MobiDB-lite"/>
    </source>
</evidence>
<proteinExistence type="predicted"/>
<feature type="compositionally biased region" description="Basic residues" evidence="1">
    <location>
        <begin position="1"/>
        <end position="16"/>
    </location>
</feature>
<dbReference type="Proteomes" id="UP000701853">
    <property type="component" value="Chromosome 10"/>
</dbReference>
<dbReference type="InterPro" id="IPR025452">
    <property type="entry name" value="DUF4218"/>
</dbReference>
<comment type="caution">
    <text evidence="4">The sequence shown here is derived from an EMBL/GenBank/DDBJ whole genome shotgun (WGS) entry which is preliminary data.</text>
</comment>
<evidence type="ECO:0000313" key="5">
    <source>
        <dbReference type="Proteomes" id="UP000701853"/>
    </source>
</evidence>
<dbReference type="Pfam" id="PF02992">
    <property type="entry name" value="Transposase_21"/>
    <property type="match status" value="1"/>
</dbReference>
<dbReference type="Pfam" id="PF03004">
    <property type="entry name" value="Transposase_24"/>
    <property type="match status" value="1"/>
</dbReference>
<dbReference type="PANTHER" id="PTHR10775:SF173">
    <property type="match status" value="1"/>
</dbReference>
<reference evidence="4 5" key="1">
    <citation type="journal article" date="2021" name="bioRxiv">
        <title>The Gossypium anomalum genome as a resource for cotton improvement and evolutionary analysis of hybrid incompatibility.</title>
        <authorList>
            <person name="Grover C.E."/>
            <person name="Yuan D."/>
            <person name="Arick M.A."/>
            <person name="Miller E.R."/>
            <person name="Hu G."/>
            <person name="Peterson D.G."/>
            <person name="Wendel J.F."/>
            <person name="Udall J.A."/>
        </authorList>
    </citation>
    <scope>NUCLEOTIDE SEQUENCE [LARGE SCALE GENOMIC DNA]</scope>
    <source>
        <strain evidence="4">JFW-Udall</strain>
        <tissue evidence="4">Leaf</tissue>
    </source>
</reference>
<gene>
    <name evidence="4" type="ORF">CXB51_026394</name>
</gene>
<protein>
    <recommendedName>
        <fullName evidence="6">DUF4218 domain-containing protein</fullName>
    </recommendedName>
</protein>
<dbReference type="InterPro" id="IPR004252">
    <property type="entry name" value="Probable_transposase_24"/>
</dbReference>
<dbReference type="Pfam" id="PF13960">
    <property type="entry name" value="DUF4218"/>
    <property type="match status" value="1"/>
</dbReference>
<evidence type="ECO:0008006" key="6">
    <source>
        <dbReference type="Google" id="ProtNLM"/>
    </source>
</evidence>
<dbReference type="PANTHER" id="PTHR10775">
    <property type="entry name" value="OS08G0208400 PROTEIN"/>
    <property type="match status" value="1"/>
</dbReference>
<evidence type="ECO:0000313" key="4">
    <source>
        <dbReference type="EMBL" id="KAG8481555.1"/>
    </source>
</evidence>
<organism evidence="4 5">
    <name type="scientific">Gossypium anomalum</name>
    <dbReference type="NCBI Taxonomy" id="47600"/>
    <lineage>
        <taxon>Eukaryota</taxon>
        <taxon>Viridiplantae</taxon>
        <taxon>Streptophyta</taxon>
        <taxon>Embryophyta</taxon>
        <taxon>Tracheophyta</taxon>
        <taxon>Spermatophyta</taxon>
        <taxon>Magnoliopsida</taxon>
        <taxon>eudicotyledons</taxon>
        <taxon>Gunneridae</taxon>
        <taxon>Pentapetalae</taxon>
        <taxon>rosids</taxon>
        <taxon>malvids</taxon>
        <taxon>Malvales</taxon>
        <taxon>Malvaceae</taxon>
        <taxon>Malvoideae</taxon>
        <taxon>Gossypium</taxon>
    </lineage>
</organism>
<name>A0A8J5YS81_9ROSI</name>
<dbReference type="InterPro" id="IPR004242">
    <property type="entry name" value="Transposase_21"/>
</dbReference>
<dbReference type="Pfam" id="PF13952">
    <property type="entry name" value="DUF4216"/>
    <property type="match status" value="1"/>
</dbReference>
<accession>A0A8J5YS81</accession>
<sequence length="1495" mass="172301">MSTRGTRGRGRRHGRGRVQAESSSSGHRPVEEAFVPQAAGDDALSQAMLRVLERVAGANIGTVIRGSIFERLRANGAEVKCDSDSRIRVRSGSIVGKCYMTTLLDGNFGDENFLREVGLKNIVGEVVTQKALWSSGKVAPHKRQEGGVMELARRSRVRNSWQAKSIYFANRGRQELVLNLNSDDGGIPHREANIRVDTTLEEQQGLEYRFGLAWIIGVIRSSHQFRQRRNRVGDLVEEYRQIGLVSKQTLIGGNTFMETRKSVPDEQPNKEAAKFYTLLELLREMFPFAKIPQSCKDMKKMIKDLGLGYNKTHSCPNDCMLYWGDRRNQQSCHVCGKSCWMIRDAEDVNEDEYGPQSRRKPNKILRYFLLIPRLQRLFMSSKTAEFMTWHHDQRTDDGLLRHPADSFAWKSFDNKFPSFASDPRSVRLGLASDGFNPFKIMSTSYSTWPVVLVPYNFPPWLCMKQSSLILSMIIPREKGPGNDIDIYLQPLIEELKQLWAGVETYDVLRKENFYLRATLMWTINDFPAYANLSGWSTKRRYACPCCAAQTCSQWLYNGKKFCYMGHRRWLDEIHRYRFQKALFDGTEELKKAHEQTIGSEILFMLKDMDFSFGKLNQPSNRQTNRRSRDESDDESDEEDDPNEVDLWKKRRIFFELPYWEHHILCHNLAVMHIEKNVYENIIRIILNVDGKSKDNLQSRLDLVHMGIRRDLYPQVLPNGKYWLPPTIFAMSKEEKEMFCTVLKDIKVPDAYSSNISRCVSLKDQRLYSLKPHDYHILMQDLLLVALRCCMSKKKIFPPSFFIIMVHLVIHLPREAIIGGPIFYRWMYPIERFLSKLKSYCRNKRYPEGSIAEGYLAEECMTFRSRYLEDVETRLNRPSRNAGLNDPNLAETYLFQSYGEPIGKVEIVELDDQSWIQAHRYVLFHHDALEKLRKFHTKYRERLRRTQNCGVVINSLITSYASARDSNPVEGNVEYYGLLNDIIELDYYGKCKVVLFRCDWADANTARGIKNDQFGFTMVNFSRLIHTGEHLIDEPYVFSSQVKQVFYSKDPIDEGWYVVLRNTPRDLFDMGNGSRDDIVERSETLPFPEQDLDENIPSTSTKFQWVRQDVGEDIYGKMPRRRLRDLSIVQNTTNSEEVSTEQQTVVGSSSVPETLDESVEFQTENGGTRRGRGRTLLTDLYNLNSVERVKVTRNSHGQPVGQEAQLLAGYLGIIARNVNMLPINYESWHKMPDSNKNQALSTITDRFALEVSDAYIKKALGKKWRDNKSILKKEYFKKLISLEEKLQNVPPGMLRYQWEDAVRFWNSNKGEDHERVGTSSRQKQKFTYTVGSRSFACVAQAAEASSGQKVGRLQLFDITHRKYDGTLMTSEAAEIMEKLKDKKAEYEATASTDSSVNFEDIDNRIINEVLGPERYGRVRFQGSGVNPTQYFGSTSHQYMPSGSQSQDEVQSGVFCEKTPRTFAALHIATFFAALGKAQLKVLAALKNAAKGKKKRR</sequence>